<dbReference type="GO" id="GO:0005739">
    <property type="term" value="C:mitochondrion"/>
    <property type="evidence" value="ECO:0000318"/>
    <property type="project" value="GO_Central"/>
</dbReference>
<dbReference type="Gene3D" id="1.10.357.140">
    <property type="entry name" value="UbiA prenyltransferase"/>
    <property type="match status" value="1"/>
</dbReference>
<keyword evidence="5" id="KW-0350">Heme biosynthesis</keyword>
<keyword evidence="2" id="KW-0808">Transferase</keyword>
<dbReference type="ExpressionAtlas" id="D7SM57">
    <property type="expression patterns" value="baseline and differential"/>
</dbReference>
<evidence type="ECO:0000256" key="4">
    <source>
        <dbReference type="ARBA" id="ARBA00022989"/>
    </source>
</evidence>
<dbReference type="OMA" id="GCMVLHS"/>
<feature type="transmembrane region" description="Helical" evidence="9">
    <location>
        <begin position="299"/>
        <end position="321"/>
    </location>
</feature>
<dbReference type="InterPro" id="IPR000537">
    <property type="entry name" value="UbiA_prenyltransferase"/>
</dbReference>
<evidence type="ECO:0000256" key="3">
    <source>
        <dbReference type="ARBA" id="ARBA00022692"/>
    </source>
</evidence>
<keyword evidence="6 9" id="KW-0472">Membrane</keyword>
<reference evidence="11" key="1">
    <citation type="journal article" date="2007" name="Nature">
        <title>The grapevine genome sequence suggests ancestral hexaploidization in major angiosperm phyla.</title>
        <authorList>
            <consortium name="The French-Italian Public Consortium for Grapevine Genome Characterization."/>
            <person name="Jaillon O."/>
            <person name="Aury J.-M."/>
            <person name="Noel B."/>
            <person name="Policriti A."/>
            <person name="Clepet C."/>
            <person name="Casagrande A."/>
            <person name="Choisne N."/>
            <person name="Aubourg S."/>
            <person name="Vitulo N."/>
            <person name="Jubin C."/>
            <person name="Vezzi A."/>
            <person name="Legeai F."/>
            <person name="Hugueney P."/>
            <person name="Dasilva C."/>
            <person name="Horner D."/>
            <person name="Mica E."/>
            <person name="Jublot D."/>
            <person name="Poulain J."/>
            <person name="Bruyere C."/>
            <person name="Billault A."/>
            <person name="Segurens B."/>
            <person name="Gouyvenoux M."/>
            <person name="Ugarte E."/>
            <person name="Cattonaro F."/>
            <person name="Anthouard V."/>
            <person name="Vico V."/>
            <person name="Del Fabbro C."/>
            <person name="Alaux M."/>
            <person name="Di Gaspero G."/>
            <person name="Dumas V."/>
            <person name="Felice N."/>
            <person name="Paillard S."/>
            <person name="Juman I."/>
            <person name="Moroldo M."/>
            <person name="Scalabrin S."/>
            <person name="Canaguier A."/>
            <person name="Le Clainche I."/>
            <person name="Malacrida G."/>
            <person name="Durand E."/>
            <person name="Pesole G."/>
            <person name="Laucou V."/>
            <person name="Chatelet P."/>
            <person name="Merdinoglu D."/>
            <person name="Delledonne M."/>
            <person name="Pezzotti M."/>
            <person name="Lecharny A."/>
            <person name="Scarpelli C."/>
            <person name="Artiguenave F."/>
            <person name="Pe M.E."/>
            <person name="Valle G."/>
            <person name="Morgante M."/>
            <person name="Caboche M."/>
            <person name="Adam-Blondon A.-F."/>
            <person name="Weissenbach J."/>
            <person name="Quetier F."/>
            <person name="Wincker P."/>
        </authorList>
    </citation>
    <scope>NUCLEOTIDE SEQUENCE [LARGE SCALE GENOMIC DNA]</scope>
    <source>
        <strain evidence="11">cv. Pinot noir / PN40024</strain>
    </source>
</reference>
<dbReference type="SMR" id="D7SM57"/>
<dbReference type="OrthoDB" id="5211at2759"/>
<dbReference type="eggNOG" id="KOG1380">
    <property type="taxonomic scope" value="Eukaryota"/>
</dbReference>
<evidence type="ECO:0000256" key="2">
    <source>
        <dbReference type="ARBA" id="ARBA00022679"/>
    </source>
</evidence>
<dbReference type="STRING" id="29760.D7SM57"/>
<feature type="compositionally biased region" description="Polar residues" evidence="8">
    <location>
        <begin position="370"/>
        <end position="389"/>
    </location>
</feature>
<dbReference type="HOGENOM" id="CLU_029631_1_0_1"/>
<dbReference type="GO" id="GO:0008495">
    <property type="term" value="F:protoheme IX farnesyltransferase activity"/>
    <property type="evidence" value="ECO:0000318"/>
    <property type="project" value="GO_Central"/>
</dbReference>
<evidence type="ECO:0000256" key="8">
    <source>
        <dbReference type="SAM" id="MobiDB-lite"/>
    </source>
</evidence>
<comment type="subcellular location">
    <subcellularLocation>
        <location evidence="1">Membrane</location>
        <topology evidence="1">Multi-pass membrane protein</topology>
    </subcellularLocation>
</comment>
<feature type="transmembrane region" description="Helical" evidence="9">
    <location>
        <begin position="176"/>
        <end position="193"/>
    </location>
</feature>
<evidence type="ECO:0000256" key="7">
    <source>
        <dbReference type="ARBA" id="ARBA00030253"/>
    </source>
</evidence>
<keyword evidence="11" id="KW-1185">Reference proteome</keyword>
<organism evidence="10 11">
    <name type="scientific">Vitis vinifera</name>
    <name type="common">Grape</name>
    <dbReference type="NCBI Taxonomy" id="29760"/>
    <lineage>
        <taxon>Eukaryota</taxon>
        <taxon>Viridiplantae</taxon>
        <taxon>Streptophyta</taxon>
        <taxon>Embryophyta</taxon>
        <taxon>Tracheophyta</taxon>
        <taxon>Spermatophyta</taxon>
        <taxon>Magnoliopsida</taxon>
        <taxon>eudicotyledons</taxon>
        <taxon>Gunneridae</taxon>
        <taxon>Pentapetalae</taxon>
        <taxon>rosids</taxon>
        <taxon>Vitales</taxon>
        <taxon>Vitaceae</taxon>
        <taxon>Viteae</taxon>
        <taxon>Vitis</taxon>
    </lineage>
</organism>
<feature type="transmembrane region" description="Helical" evidence="9">
    <location>
        <begin position="205"/>
        <end position="226"/>
    </location>
</feature>
<feature type="transmembrane region" description="Helical" evidence="9">
    <location>
        <begin position="273"/>
        <end position="293"/>
    </location>
</feature>
<evidence type="ECO:0000313" key="10">
    <source>
        <dbReference type="EMBL" id="CBI16735.3"/>
    </source>
</evidence>
<gene>
    <name evidence="10" type="ordered locus">VIT_15s0021g00430</name>
</gene>
<dbReference type="GO" id="GO:0006784">
    <property type="term" value="P:heme A biosynthetic process"/>
    <property type="evidence" value="ECO:0000318"/>
    <property type="project" value="GO_Central"/>
</dbReference>
<evidence type="ECO:0000256" key="1">
    <source>
        <dbReference type="ARBA" id="ARBA00004141"/>
    </source>
</evidence>
<name>D7SM57_VITVI</name>
<dbReference type="InParanoid" id="D7SM57"/>
<feature type="region of interest" description="Disordered" evidence="8">
    <location>
        <begin position="370"/>
        <end position="400"/>
    </location>
</feature>
<accession>D7SM57</accession>
<feature type="transmembrane region" description="Helical" evidence="9">
    <location>
        <begin position="232"/>
        <end position="252"/>
    </location>
</feature>
<protein>
    <recommendedName>
        <fullName evidence="7">Heme O synthase</fullName>
    </recommendedName>
</protein>
<feature type="transmembrane region" description="Helical" evidence="9">
    <location>
        <begin position="333"/>
        <end position="352"/>
    </location>
</feature>
<dbReference type="CDD" id="cd13957">
    <property type="entry name" value="PT_UbiA_Cox10"/>
    <property type="match status" value="1"/>
</dbReference>
<dbReference type="KEGG" id="vvi:100261621"/>
<dbReference type="PANTHER" id="PTHR43448:SF2">
    <property type="entry name" value="PROTOHEME IX FARNESYLTRANSFERASE, MITOCHONDRIAL"/>
    <property type="match status" value="1"/>
</dbReference>
<evidence type="ECO:0000256" key="5">
    <source>
        <dbReference type="ARBA" id="ARBA00023133"/>
    </source>
</evidence>
<proteinExistence type="inferred from homology"/>
<dbReference type="InterPro" id="IPR006369">
    <property type="entry name" value="Protohaem_IX_farnesylTrfase"/>
</dbReference>
<dbReference type="Pfam" id="PF01040">
    <property type="entry name" value="UbiA"/>
    <property type="match status" value="1"/>
</dbReference>
<dbReference type="AlphaFoldDB" id="D7SM57"/>
<dbReference type="EMBL" id="FN594952">
    <property type="protein sequence ID" value="CBI16735.3"/>
    <property type="molecule type" value="Genomic_DNA"/>
</dbReference>
<feature type="transmembrane region" description="Helical" evidence="9">
    <location>
        <begin position="83"/>
        <end position="102"/>
    </location>
</feature>
<dbReference type="Proteomes" id="UP000009183">
    <property type="component" value="Chromosome 15"/>
</dbReference>
<dbReference type="PANTHER" id="PTHR43448">
    <property type="entry name" value="PROTOHEME IX FARNESYLTRANSFERASE, MITOCHONDRIAL"/>
    <property type="match status" value="1"/>
</dbReference>
<evidence type="ECO:0000313" key="11">
    <source>
        <dbReference type="Proteomes" id="UP000009183"/>
    </source>
</evidence>
<keyword evidence="3 9" id="KW-0812">Transmembrane</keyword>
<dbReference type="GO" id="GO:0016020">
    <property type="term" value="C:membrane"/>
    <property type="evidence" value="ECO:0007669"/>
    <property type="project" value="UniProtKB-SubCell"/>
</dbReference>
<keyword evidence="4 9" id="KW-1133">Transmembrane helix</keyword>
<dbReference type="FunFam" id="1.10.357.140:FF:000006">
    <property type="entry name" value="Protoheme IX farnesyltransferase, mitochondrial"/>
    <property type="match status" value="1"/>
</dbReference>
<dbReference type="HAMAP" id="MF_00154">
    <property type="entry name" value="CyoE_CtaB"/>
    <property type="match status" value="1"/>
</dbReference>
<evidence type="ECO:0000256" key="6">
    <source>
        <dbReference type="ARBA" id="ARBA00023136"/>
    </source>
</evidence>
<sequence length="422" mass="45467">MWRNSQSLYSKLVFSRNPNPNPTFLTSSSISSLDAIVRPFSIASDGTRTVGSTINTTSLSARDAVDLARHYGRCYCELSKARLSMLVVATSGTGFVLGSGNIIDFGGLFWTCAGTMMVAASANSLNQVFEINNDAKMKRTMRRPLPSGRLSIPHAVTWASSVGVAGTAILACKANMLAAGLAASNLLLYAFVYTPLKQIHPVNTWVGAVVGAIPPLLGWAAAAGQVSLNGMILPAALYFWQIPHFMALAYLCRDDYAAGGYRMLSFADASGRRTAVVALRNSLYLIPLGFIAYDWGVTSGWFCLESSLLTLAISAAAFAFYRDRTKQKARRMFHASLLYLPVFMSGLIVHRVTDNQQGLVQDNSEKTVELSSSSGTLEQENENVRSQNKARWPAAGSPAKSPVAYASVAPFPFLPAPIYSAD</sequence>
<feature type="transmembrane region" description="Helical" evidence="9">
    <location>
        <begin position="150"/>
        <end position="170"/>
    </location>
</feature>
<dbReference type="NCBIfam" id="TIGR01473">
    <property type="entry name" value="cyoE_ctaB"/>
    <property type="match status" value="1"/>
</dbReference>
<evidence type="ECO:0000256" key="9">
    <source>
        <dbReference type="SAM" id="Phobius"/>
    </source>
</evidence>
<dbReference type="PaxDb" id="29760-VIT_15s0021g00430.t01"/>
<feature type="transmembrane region" description="Helical" evidence="9">
    <location>
        <begin position="108"/>
        <end position="129"/>
    </location>
</feature>
<dbReference type="FunCoup" id="D7SM57">
    <property type="interactions" value="2741"/>
</dbReference>
<dbReference type="InterPro" id="IPR044878">
    <property type="entry name" value="UbiA_sf"/>
</dbReference>